<evidence type="ECO:0000256" key="1">
    <source>
        <dbReference type="SAM" id="Coils"/>
    </source>
</evidence>
<feature type="compositionally biased region" description="Acidic residues" evidence="2">
    <location>
        <begin position="205"/>
        <end position="217"/>
    </location>
</feature>
<keyword evidence="1" id="KW-0175">Coiled coil</keyword>
<name>A0A401IP05_9VIRU</name>
<dbReference type="EMBL" id="BFCC01000001">
    <property type="protein sequence ID" value="GBG35332.1"/>
    <property type="molecule type" value="Genomic_DNA"/>
</dbReference>
<evidence type="ECO:0000313" key="3">
    <source>
        <dbReference type="EMBL" id="GBG35332.1"/>
    </source>
</evidence>
<protein>
    <submittedName>
        <fullName evidence="3">Wsv220-like protein</fullName>
    </submittedName>
</protein>
<reference evidence="3" key="1">
    <citation type="journal article" date="2018" name="J. Virol.">
        <title>Crustacean Genome Exploration Reveals the Evolutionary Origin of White Spot Syndrome Virus.</title>
        <authorList>
            <person name="Kawato S."/>
            <person name="Shitara A."/>
            <person name="Wang Y."/>
            <person name="Nozaki R."/>
            <person name="Kondo H."/>
            <person name="Hirono I."/>
        </authorList>
    </citation>
    <scope>NUCLEOTIDE SEQUENCE</scope>
    <source>
        <strain evidence="3">TUMSAT-1</strain>
    </source>
</reference>
<evidence type="ECO:0000256" key="2">
    <source>
        <dbReference type="SAM" id="MobiDB-lite"/>
    </source>
</evidence>
<accession>A0A401IP05</accession>
<sequence>MGSNRLELILSLIDDSERDLREGMKKSCDSISFNLLKHIQRMTNNANDSDTFEQINVNAVAMARRAKQEGWDYALTACYSMKNHMQFLSMAVENILYEVRLVLADYVISLSRITEEEMKTLAFEDTKVFENRPHSLGGVRPPDPKSIASAAILQGEGLADIGLIREAMSKIRFENDIFERENGINKRLIRFDGGATRVVYAPTPGEDEDEEEEEEEGGNTQLTPPVARSVDDGAAWRAPVPEGTAYPWWWYDFSNVWGDKGLSIKALTDFMTRVVAPKALMARAIVTVCVHLRNCAQAIVETDLYKVMEAPFNAKCVWDDIVNIKLEWFMLIAMLILFLDDKKDKFTAALLKDDIAEENIPVLLTNVVESLPPWLLVHEWANRNLYRWPEQLSEETESRSDNRVRLESALASSLVDRFVICRPGEKHPILMFINDSNRTLRHRISSTKAEFLKSILNELKNEAMYGTQWLIKGGGKKSSSGESAGSSNNFGVFIKNDESSSTPLFLNPMFKTRLLSSRNHQIITNSIRPLLTPGSDMKKVGRASNNNKKTGGEWITLDLKMSLSRDLAAFWKNVSPRNMIYCEIERNLEKDMAKLESEIEEHRKNEEEQTREIFITEDRLKKFLSGLKTANVNAEEGIFLTCLWKSCADKVMGLLSSTAEL</sequence>
<feature type="region of interest" description="Disordered" evidence="2">
    <location>
        <begin position="201"/>
        <end position="226"/>
    </location>
</feature>
<feature type="coiled-coil region" evidence="1">
    <location>
        <begin position="585"/>
        <end position="612"/>
    </location>
</feature>
<comment type="caution">
    <text evidence="3">The sequence shown here is derived from an EMBL/GenBank/DDBJ whole genome shotgun (WGS) entry which is preliminary data.</text>
</comment>
<proteinExistence type="predicted"/>
<organism evidence="3">
    <name type="scientific">Hemigrapsus takanoi nimavirus</name>
    <dbReference type="NCBI Taxonomy" id="2133792"/>
    <lineage>
        <taxon>Viruses</taxon>
        <taxon>Viruses incertae sedis</taxon>
        <taxon>Naldaviricetes</taxon>
        <taxon>Nimaviridae</taxon>
    </lineage>
</organism>